<dbReference type="OrthoDB" id="6027991at2"/>
<dbReference type="EMBL" id="CP041242">
    <property type="protein sequence ID" value="QDH71165.1"/>
    <property type="molecule type" value="Genomic_DNA"/>
</dbReference>
<feature type="region of interest" description="Disordered" evidence="1">
    <location>
        <begin position="92"/>
        <end position="119"/>
    </location>
</feature>
<dbReference type="RefSeq" id="WP_141624497.1">
    <property type="nucleotide sequence ID" value="NZ_CP041242.1"/>
</dbReference>
<protein>
    <recommendedName>
        <fullName evidence="4">Protein sip-5</fullName>
    </recommendedName>
</protein>
<keyword evidence="3" id="KW-1185">Reference proteome</keyword>
<organism evidence="2 3">
    <name type="scientific">Marilutibacter alkalisoli</name>
    <dbReference type="NCBI Taxonomy" id="2591633"/>
    <lineage>
        <taxon>Bacteria</taxon>
        <taxon>Pseudomonadati</taxon>
        <taxon>Pseudomonadota</taxon>
        <taxon>Gammaproteobacteria</taxon>
        <taxon>Lysobacterales</taxon>
        <taxon>Lysobacteraceae</taxon>
        <taxon>Marilutibacter</taxon>
    </lineage>
</organism>
<proteinExistence type="predicted"/>
<dbReference type="AlphaFoldDB" id="A0A514BV29"/>
<evidence type="ECO:0000256" key="1">
    <source>
        <dbReference type="SAM" id="MobiDB-lite"/>
    </source>
</evidence>
<dbReference type="KEGG" id="lyj:FKV23_14520"/>
<gene>
    <name evidence="2" type="ORF">FKV23_14520</name>
</gene>
<sequence>MKFQTLQRRVERREHLLDARVGKARDCAGELKQSWRSAWTPGRIVIAGLVAGFVAGRAEPLRYAAQSGDLVKLVSMISSLFAAGAATEAADVAKQATDSAAAPGAPSGGAAPPRRVPAA</sequence>
<dbReference type="Proteomes" id="UP000317199">
    <property type="component" value="Chromosome"/>
</dbReference>
<evidence type="ECO:0000313" key="2">
    <source>
        <dbReference type="EMBL" id="QDH71165.1"/>
    </source>
</evidence>
<reference evidence="2 3" key="1">
    <citation type="submission" date="2019-06" db="EMBL/GenBank/DDBJ databases">
        <title>Lysobacter alkalisoli sp. nov. isolated from saline-alkali soil.</title>
        <authorList>
            <person name="Sun J.-Q."/>
            <person name="Xu L."/>
        </authorList>
    </citation>
    <scope>NUCLEOTIDE SEQUENCE [LARGE SCALE GENOMIC DNA]</scope>
    <source>
        <strain evidence="2 3">SJ-36</strain>
    </source>
</reference>
<name>A0A514BV29_9GAMM</name>
<accession>A0A514BV29</accession>
<evidence type="ECO:0008006" key="4">
    <source>
        <dbReference type="Google" id="ProtNLM"/>
    </source>
</evidence>
<evidence type="ECO:0000313" key="3">
    <source>
        <dbReference type="Proteomes" id="UP000317199"/>
    </source>
</evidence>